<keyword evidence="5" id="KW-0834">Unfolded protein response</keyword>
<keyword evidence="4" id="KW-0472">Membrane</keyword>
<dbReference type="PANTHER" id="PTHR12943">
    <property type="entry name" value="HOMOCYSTEINE-RESPONSIVE ENDOPLASMIC RETICULUM-RESIDENT UNIQUITIN-LIKE DOMAIN HERPUD PROTEIN FAMILY MEMBER"/>
    <property type="match status" value="1"/>
</dbReference>
<dbReference type="InterPro" id="IPR039751">
    <property type="entry name" value="HERPUD1/2"/>
</dbReference>
<sequence>MPPVTLVIKTPSLKLSDVLYSCESTSSVNQLKIFLQNQYPSKPNPEEQRLIYQGKLLRDNEIFQDFLRDLDHEQRHTLHLVYTLKRTPSAENRQQVDIPNVDNSNIADDGLRLRHTANTPPPMMTPGMQQPQPEWDLTNGQFTVWGNQAPGADPVTQQFLWWQQTYAQQYWAQYLHHVSNSHQYLTPNPPPVSPPVVSPHPPPPPAAPVEINRPQQEPQRRPPLPQVGGVAQDDDEDGARQARDWLDWVYITSRLAILLGVMYYYSSLPRFMLVTLIVAGIYFYQKALHQRRNAISRNREIIDNAAAPNREVIHNPEHVAGIDVADAAPNNPVDVQGEARLATTATERVQPPPATVSGFNVAVNLLIGFFTSLIPEVPAPEALN</sequence>
<dbReference type="GO" id="GO:0030968">
    <property type="term" value="P:endoplasmic reticulum unfolded protein response"/>
    <property type="evidence" value="ECO:0007669"/>
    <property type="project" value="TreeGrafter"/>
</dbReference>
<gene>
    <name evidence="6" type="ORF">APZ42_011555</name>
</gene>
<dbReference type="STRING" id="35525.A0A162SS90"/>
<evidence type="ECO:0000256" key="4">
    <source>
        <dbReference type="ARBA" id="ARBA00023136"/>
    </source>
</evidence>
<name>A0A162SS90_9CRUS</name>
<keyword evidence="2" id="KW-0812">Transmembrane</keyword>
<dbReference type="AlphaFoldDB" id="A0A162SS90"/>
<comment type="caution">
    <text evidence="6">The sequence shown here is derived from an EMBL/GenBank/DDBJ whole genome shotgun (WGS) entry which is preliminary data.</text>
</comment>
<keyword evidence="3" id="KW-1133">Transmembrane helix</keyword>
<evidence type="ECO:0000313" key="7">
    <source>
        <dbReference type="Proteomes" id="UP000076858"/>
    </source>
</evidence>
<evidence type="ECO:0000256" key="1">
    <source>
        <dbReference type="ARBA" id="ARBA00004370"/>
    </source>
</evidence>
<dbReference type="FunFam" id="3.10.20.90:FF:000046">
    <property type="entry name" value="Homocysteine-responsive endoplasmic reticulum-resident ubiquitin-like domain member 2 protein"/>
    <property type="match status" value="1"/>
</dbReference>
<dbReference type="Gene3D" id="3.10.20.90">
    <property type="entry name" value="Phosphatidylinositol 3-kinase Catalytic Subunit, Chain A, domain 1"/>
    <property type="match status" value="1"/>
</dbReference>
<dbReference type="PANTHER" id="PTHR12943:SF27">
    <property type="entry name" value="HOMOCYSTEINE-INDUCED ENDOPLASMIC RETICULUM PROTEIN, ISOFORM A"/>
    <property type="match status" value="1"/>
</dbReference>
<dbReference type="SUPFAM" id="SSF54236">
    <property type="entry name" value="Ubiquitin-like"/>
    <property type="match status" value="1"/>
</dbReference>
<evidence type="ECO:0000256" key="5">
    <source>
        <dbReference type="ARBA" id="ARBA00023230"/>
    </source>
</evidence>
<keyword evidence="7" id="KW-1185">Reference proteome</keyword>
<protein>
    <submittedName>
        <fullName evidence="6">Homocysteine-responsive endoplasmic reticulum-resident ubiquitin domain member 2-like protein</fullName>
    </submittedName>
</protein>
<evidence type="ECO:0000256" key="2">
    <source>
        <dbReference type="ARBA" id="ARBA00022692"/>
    </source>
</evidence>
<dbReference type="Proteomes" id="UP000076858">
    <property type="component" value="Unassembled WGS sequence"/>
</dbReference>
<organism evidence="6 7">
    <name type="scientific">Daphnia magna</name>
    <dbReference type="NCBI Taxonomy" id="35525"/>
    <lineage>
        <taxon>Eukaryota</taxon>
        <taxon>Metazoa</taxon>
        <taxon>Ecdysozoa</taxon>
        <taxon>Arthropoda</taxon>
        <taxon>Crustacea</taxon>
        <taxon>Branchiopoda</taxon>
        <taxon>Diplostraca</taxon>
        <taxon>Cladocera</taxon>
        <taxon>Anomopoda</taxon>
        <taxon>Daphniidae</taxon>
        <taxon>Daphnia</taxon>
    </lineage>
</organism>
<dbReference type="PROSITE" id="PS50053">
    <property type="entry name" value="UBIQUITIN_2"/>
    <property type="match status" value="1"/>
</dbReference>
<dbReference type="CDD" id="cd01790">
    <property type="entry name" value="Ubl_HERP"/>
    <property type="match status" value="1"/>
</dbReference>
<accession>A0A162SS90</accession>
<dbReference type="InterPro" id="IPR029071">
    <property type="entry name" value="Ubiquitin-like_domsf"/>
</dbReference>
<comment type="subcellular location">
    <subcellularLocation>
        <location evidence="1">Membrane</location>
    </subcellularLocation>
</comment>
<evidence type="ECO:0000313" key="6">
    <source>
        <dbReference type="EMBL" id="KZS21584.1"/>
    </source>
</evidence>
<dbReference type="OrthoDB" id="21589at2759"/>
<reference evidence="6 7" key="1">
    <citation type="submission" date="2016-03" db="EMBL/GenBank/DDBJ databases">
        <title>EvidentialGene: Evidence-directed Construction of Genes on Genomes.</title>
        <authorList>
            <person name="Gilbert D.G."/>
            <person name="Choi J.-H."/>
            <person name="Mockaitis K."/>
            <person name="Colbourne J."/>
            <person name="Pfrender M."/>
        </authorList>
    </citation>
    <scope>NUCLEOTIDE SEQUENCE [LARGE SCALE GENOMIC DNA]</scope>
    <source>
        <strain evidence="6 7">Xinb3</strain>
        <tissue evidence="6">Complete organism</tissue>
    </source>
</reference>
<dbReference type="EMBL" id="LRGB01000024">
    <property type="protein sequence ID" value="KZS21584.1"/>
    <property type="molecule type" value="Genomic_DNA"/>
</dbReference>
<dbReference type="InterPro" id="IPR000626">
    <property type="entry name" value="Ubiquitin-like_dom"/>
</dbReference>
<dbReference type="GO" id="GO:0016020">
    <property type="term" value="C:membrane"/>
    <property type="evidence" value="ECO:0007669"/>
    <property type="project" value="UniProtKB-SubCell"/>
</dbReference>
<evidence type="ECO:0000256" key="3">
    <source>
        <dbReference type="ARBA" id="ARBA00022989"/>
    </source>
</evidence>
<dbReference type="Pfam" id="PF00240">
    <property type="entry name" value="ubiquitin"/>
    <property type="match status" value="1"/>
</dbReference>
<proteinExistence type="predicted"/>